<feature type="transmembrane region" description="Helical" evidence="1">
    <location>
        <begin position="328"/>
        <end position="349"/>
    </location>
</feature>
<evidence type="ECO:0000313" key="3">
    <source>
        <dbReference type="EMBL" id="QNN70730.1"/>
    </source>
</evidence>
<feature type="transmembrane region" description="Helical" evidence="1">
    <location>
        <begin position="223"/>
        <end position="241"/>
    </location>
</feature>
<evidence type="ECO:0000259" key="2">
    <source>
        <dbReference type="Pfam" id="PF07786"/>
    </source>
</evidence>
<keyword evidence="1" id="KW-0812">Transmembrane</keyword>
<dbReference type="EMBL" id="CP060719">
    <property type="protein sequence ID" value="QNN70730.1"/>
    <property type="molecule type" value="Genomic_DNA"/>
</dbReference>
<feature type="transmembrane region" description="Helical" evidence="1">
    <location>
        <begin position="253"/>
        <end position="272"/>
    </location>
</feature>
<feature type="transmembrane region" description="Helical" evidence="1">
    <location>
        <begin position="284"/>
        <end position="308"/>
    </location>
</feature>
<feature type="transmembrane region" description="Helical" evidence="1">
    <location>
        <begin position="113"/>
        <end position="134"/>
    </location>
</feature>
<dbReference type="PANTHER" id="PTHR31061">
    <property type="entry name" value="LD22376P"/>
    <property type="match status" value="1"/>
</dbReference>
<feature type="transmembrane region" description="Helical" evidence="1">
    <location>
        <begin position="89"/>
        <end position="107"/>
    </location>
</feature>
<organism evidence="3 4">
    <name type="scientific">Thermomonas carbonis</name>
    <dbReference type="NCBI Taxonomy" id="1463158"/>
    <lineage>
        <taxon>Bacteria</taxon>
        <taxon>Pseudomonadati</taxon>
        <taxon>Pseudomonadota</taxon>
        <taxon>Gammaproteobacteria</taxon>
        <taxon>Lysobacterales</taxon>
        <taxon>Lysobacteraceae</taxon>
        <taxon>Thermomonas</taxon>
    </lineage>
</organism>
<dbReference type="KEGG" id="tcn:H9L16_03745"/>
<feature type="transmembrane region" description="Helical" evidence="1">
    <location>
        <begin position="51"/>
        <end position="68"/>
    </location>
</feature>
<keyword evidence="1" id="KW-1133">Transmembrane helix</keyword>
<keyword evidence="4" id="KW-1185">Reference proteome</keyword>
<reference evidence="3 4" key="1">
    <citation type="submission" date="2020-08" db="EMBL/GenBank/DDBJ databases">
        <title>Genome sequence of Thermomonas carbonis KCTC 42013T.</title>
        <authorList>
            <person name="Hyun D.-W."/>
            <person name="Bae J.-W."/>
        </authorList>
    </citation>
    <scope>NUCLEOTIDE SEQUENCE [LARGE SCALE GENOMIC DNA]</scope>
    <source>
        <strain evidence="3 4">KCTC 42013</strain>
    </source>
</reference>
<protein>
    <submittedName>
        <fullName evidence="3">DUF1624 domain-containing protein</fullName>
    </submittedName>
</protein>
<dbReference type="AlphaFoldDB" id="A0A7G9SSA5"/>
<dbReference type="RefSeq" id="WP_187553246.1">
    <property type="nucleotide sequence ID" value="NZ_BMZL01000001.1"/>
</dbReference>
<feature type="domain" description="Heparan-alpha-glucosaminide N-acetyltransferase catalytic" evidence="2">
    <location>
        <begin position="7"/>
        <end position="219"/>
    </location>
</feature>
<dbReference type="Pfam" id="PF07786">
    <property type="entry name" value="HGSNAT_cat"/>
    <property type="match status" value="1"/>
</dbReference>
<gene>
    <name evidence="3" type="ORF">H9L16_03745</name>
</gene>
<dbReference type="PANTHER" id="PTHR31061:SF24">
    <property type="entry name" value="LD22376P"/>
    <property type="match status" value="1"/>
</dbReference>
<keyword evidence="1" id="KW-0472">Membrane</keyword>
<proteinExistence type="predicted"/>
<dbReference type="InterPro" id="IPR012429">
    <property type="entry name" value="HGSNAT_cat"/>
</dbReference>
<evidence type="ECO:0000313" key="4">
    <source>
        <dbReference type="Proteomes" id="UP000515804"/>
    </source>
</evidence>
<feature type="transmembrane region" description="Helical" evidence="1">
    <location>
        <begin position="196"/>
        <end position="216"/>
    </location>
</feature>
<feature type="transmembrane region" description="Helical" evidence="1">
    <location>
        <begin position="141"/>
        <end position="161"/>
    </location>
</feature>
<name>A0A7G9SSA5_9GAMM</name>
<evidence type="ECO:0000256" key="1">
    <source>
        <dbReference type="SAM" id="Phobius"/>
    </source>
</evidence>
<accession>A0A7G9SSA5</accession>
<dbReference type="Proteomes" id="UP000515804">
    <property type="component" value="Chromosome"/>
</dbReference>
<sequence>MPPGPSRFTSVDVLRGWAVAAMLLVNYPGDWGSIYAPFEHATWHGCTPTDLIFPTFLFVVGVSIALGMSHATPSPTERRVLLGKAWMRALRLVAIGLLLHAVAMWAYDIAAFRPWGVLQRIGLCFGLAATVVLYQRARGQWLCIAGLLLGYWALLVAGGSVEPWHNIASRVDAWMLGAHAYKFDAATGLGHEPEGLLSTLPALATTLLGVRAGVVLREQGTRSLLRFGLLALLVGGAWPLLLPWNKNLWTPSYAVWTAGWATLLLALCHQLFDVRGWRPFGRSMGINAITAYAGSWIMACVLERFGVFGAFYRGVLQPAIGPLLGEKAASLAFAIAFVAFWWLLMWAMAKRGIRISV</sequence>